<dbReference type="NCBIfam" id="NF004847">
    <property type="entry name" value="PRK06198.1"/>
    <property type="match status" value="1"/>
</dbReference>
<sequence length="260" mass="27055">MEVRLDGRIVLVTGATQGIGRAVAEALARSGAAGLLITGRDRKRGDAVAAELSTIGTATVFAAADLADPEAPARLAGACIERFGRIDGLVNAAGLTDRASFVDATLDDWSSLFAVNARAPFFLMQAAIADMKRHGQGGAIVNILSINAHCGSPELAVYSATKGALATLTKNAANAHRFDRIRVNGINVGWTDTPAERVMQAETLGQGPGWLDAANATQPFGRLFSVTDIANLAVFLLSDAAGPMTGTLVDQEQWVIGANR</sequence>
<proteinExistence type="inferred from homology"/>
<evidence type="ECO:0000313" key="4">
    <source>
        <dbReference type="EMBL" id="RAZ92062.1"/>
    </source>
</evidence>
<name>A0A330HWM0_9HYPH</name>
<dbReference type="Pfam" id="PF13561">
    <property type="entry name" value="adh_short_C2"/>
    <property type="match status" value="1"/>
</dbReference>
<dbReference type="InterPro" id="IPR002347">
    <property type="entry name" value="SDR_fam"/>
</dbReference>
<evidence type="ECO:0000313" key="5">
    <source>
        <dbReference type="Proteomes" id="UP000251558"/>
    </source>
</evidence>
<dbReference type="EMBL" id="QMBP01000002">
    <property type="protein sequence ID" value="RAZ92062.1"/>
    <property type="molecule type" value="Genomic_DNA"/>
</dbReference>
<accession>A0A330HWM0</accession>
<dbReference type="Proteomes" id="UP000251558">
    <property type="component" value="Unassembled WGS sequence"/>
</dbReference>
<dbReference type="CDD" id="cd05233">
    <property type="entry name" value="SDR_c"/>
    <property type="match status" value="1"/>
</dbReference>
<reference evidence="4 5" key="2">
    <citation type="submission" date="2018-07" db="EMBL/GenBank/DDBJ databases">
        <title>Diversity of Mesorhizobium strains in Brazil.</title>
        <authorList>
            <person name="Helene L.C.F."/>
            <person name="Dall'Agnol R."/>
            <person name="Delamuta J.R.M."/>
            <person name="Hungria M."/>
        </authorList>
    </citation>
    <scope>NUCLEOTIDE SEQUENCE [LARGE SCALE GENOMIC DNA]</scope>
    <source>
        <strain evidence="4 5">AC99b</strain>
    </source>
</reference>
<dbReference type="FunFam" id="3.40.50.720:FF:000084">
    <property type="entry name" value="Short-chain dehydrogenase reductase"/>
    <property type="match status" value="1"/>
</dbReference>
<dbReference type="InterPro" id="IPR020904">
    <property type="entry name" value="Sc_DH/Rdtase_CS"/>
</dbReference>
<evidence type="ECO:0000256" key="2">
    <source>
        <dbReference type="ARBA" id="ARBA00023002"/>
    </source>
</evidence>
<organism evidence="4 5">
    <name type="scientific">Mesorhizobium hawassense</name>
    <dbReference type="NCBI Taxonomy" id="1209954"/>
    <lineage>
        <taxon>Bacteria</taxon>
        <taxon>Pseudomonadati</taxon>
        <taxon>Pseudomonadota</taxon>
        <taxon>Alphaproteobacteria</taxon>
        <taxon>Hyphomicrobiales</taxon>
        <taxon>Phyllobacteriaceae</taxon>
        <taxon>Mesorhizobium</taxon>
    </lineage>
</organism>
<dbReference type="RefSeq" id="WP_112096532.1">
    <property type="nucleotide sequence ID" value="NZ_QMBP01000002.1"/>
</dbReference>
<dbReference type="SMART" id="SM00822">
    <property type="entry name" value="PKS_KR"/>
    <property type="match status" value="1"/>
</dbReference>
<dbReference type="InterPro" id="IPR036291">
    <property type="entry name" value="NAD(P)-bd_dom_sf"/>
</dbReference>
<keyword evidence="5" id="KW-1185">Reference proteome</keyword>
<dbReference type="PROSITE" id="PS00061">
    <property type="entry name" value="ADH_SHORT"/>
    <property type="match status" value="1"/>
</dbReference>
<dbReference type="PRINTS" id="PR00081">
    <property type="entry name" value="GDHRDH"/>
</dbReference>
<gene>
    <name evidence="4" type="ORF">DPM33_06300</name>
</gene>
<protein>
    <submittedName>
        <fullName evidence="4">Short-chain dehydrogenase</fullName>
    </submittedName>
</protein>
<dbReference type="GO" id="GO:0016491">
    <property type="term" value="F:oxidoreductase activity"/>
    <property type="evidence" value="ECO:0007669"/>
    <property type="project" value="UniProtKB-KW"/>
</dbReference>
<feature type="domain" description="Ketoreductase" evidence="3">
    <location>
        <begin position="8"/>
        <end position="193"/>
    </location>
</feature>
<dbReference type="PANTHER" id="PTHR43639:SF1">
    <property type="entry name" value="SHORT-CHAIN DEHYDROGENASE_REDUCTASE FAMILY PROTEIN"/>
    <property type="match status" value="1"/>
</dbReference>
<dbReference type="OrthoDB" id="7157698at2"/>
<reference evidence="5" key="1">
    <citation type="submission" date="2018-06" db="EMBL/GenBank/DDBJ databases">
        <authorList>
            <person name="Helene L.C."/>
            <person name="Dall'Agnol R."/>
            <person name="Delamuta J.R."/>
            <person name="Hungria M."/>
        </authorList>
    </citation>
    <scope>NUCLEOTIDE SEQUENCE [LARGE SCALE GENOMIC DNA]</scope>
    <source>
        <strain evidence="5">AC99b</strain>
    </source>
</reference>
<dbReference type="SUPFAM" id="SSF51735">
    <property type="entry name" value="NAD(P)-binding Rossmann-fold domains"/>
    <property type="match status" value="1"/>
</dbReference>
<evidence type="ECO:0000256" key="1">
    <source>
        <dbReference type="ARBA" id="ARBA00006484"/>
    </source>
</evidence>
<comment type="caution">
    <text evidence="4">The sequence shown here is derived from an EMBL/GenBank/DDBJ whole genome shotgun (WGS) entry which is preliminary data.</text>
</comment>
<dbReference type="InterPro" id="IPR057326">
    <property type="entry name" value="KR_dom"/>
</dbReference>
<comment type="similarity">
    <text evidence="1">Belongs to the short-chain dehydrogenases/reductases (SDR) family.</text>
</comment>
<keyword evidence="2" id="KW-0560">Oxidoreductase</keyword>
<dbReference type="AlphaFoldDB" id="A0A330HWM0"/>
<dbReference type="PRINTS" id="PR00080">
    <property type="entry name" value="SDRFAMILY"/>
</dbReference>
<dbReference type="Gene3D" id="3.40.50.720">
    <property type="entry name" value="NAD(P)-binding Rossmann-like Domain"/>
    <property type="match status" value="1"/>
</dbReference>
<dbReference type="PANTHER" id="PTHR43639">
    <property type="entry name" value="OXIDOREDUCTASE, SHORT-CHAIN DEHYDROGENASE/REDUCTASE FAMILY (AFU_ORTHOLOGUE AFUA_5G02870)"/>
    <property type="match status" value="1"/>
</dbReference>
<evidence type="ECO:0000259" key="3">
    <source>
        <dbReference type="SMART" id="SM00822"/>
    </source>
</evidence>